<dbReference type="Proteomes" id="UP000019489">
    <property type="component" value="Unassembled WGS sequence"/>
</dbReference>
<evidence type="ECO:0000313" key="1">
    <source>
        <dbReference type="EMBL" id="EWT03219.1"/>
    </source>
</evidence>
<dbReference type="eggNOG" id="COG4715">
    <property type="taxonomic scope" value="Bacteria"/>
</dbReference>
<sequence>MVAVGLAALDSVHIPAADVSSSPVHRYLAQLDRTELTDLVNELAALDAAATRLLESRAALATGDLSTLAEELMEAVKRATSPRGFIHYRRTFEIGSDIQSVLDDLEELVDHGGSDVARPALLKALTATRRLTLHADDSGGVIGDACQAAADLYARACREGDPDGVKLARWLLKFRKDSPGWPETPLDGFAPAMGDKGLALYRKGVLELDVEMRGRDQIERFGVDQMLLELADHDGDVEAAIAVLSRDPKRLAYGEVINRLVAAGRETEALAWTDRAVAAGRVGLLEGYGQRNEYWLDPVEVADRYLAHDRRDDALAVLRRAFSRQPGRAAYEVVGRFADRLDHGAVERAWARDEARRAAQGPHATGQALVEIFLGDGDLEAAWGAADEFGPGDAWSRLAEASKEVRPMQAVALHLAALRPKLERADPRMYAEVAKQLVTMRAFYEAGGALDAFEALIRELRETYRRRPTFIAALDRARLPGRT</sequence>
<keyword evidence="2" id="KW-1185">Reference proteome</keyword>
<comment type="caution">
    <text evidence="1">The sequence shown here is derived from an EMBL/GenBank/DDBJ whole genome shotgun (WGS) entry which is preliminary data.</text>
</comment>
<name>W9GH56_9MICO</name>
<dbReference type="EMBL" id="AWSA01000004">
    <property type="protein sequence ID" value="EWT03219.1"/>
    <property type="molecule type" value="Genomic_DNA"/>
</dbReference>
<reference evidence="1 2" key="1">
    <citation type="submission" date="2013-08" db="EMBL/GenBank/DDBJ databases">
        <title>Intrasporangium oryzae NRRL B-24470.</title>
        <authorList>
            <person name="Liu H."/>
            <person name="Wang G."/>
        </authorList>
    </citation>
    <scope>NUCLEOTIDE SEQUENCE [LARGE SCALE GENOMIC DNA]</scope>
    <source>
        <strain evidence="1 2">NRRL B-24470</strain>
    </source>
</reference>
<gene>
    <name evidence="1" type="ORF">N865_01740</name>
</gene>
<proteinExistence type="predicted"/>
<organism evidence="1 2">
    <name type="scientific">Intrasporangium oryzae NRRL B-24470</name>
    <dbReference type="NCBI Taxonomy" id="1386089"/>
    <lineage>
        <taxon>Bacteria</taxon>
        <taxon>Bacillati</taxon>
        <taxon>Actinomycetota</taxon>
        <taxon>Actinomycetes</taxon>
        <taxon>Micrococcales</taxon>
        <taxon>Intrasporangiaceae</taxon>
        <taxon>Intrasporangium</taxon>
    </lineage>
</organism>
<evidence type="ECO:0000313" key="2">
    <source>
        <dbReference type="Proteomes" id="UP000019489"/>
    </source>
</evidence>
<accession>W9GH56</accession>
<protein>
    <submittedName>
        <fullName evidence="1">Uncharacterized protein</fullName>
    </submittedName>
</protein>
<dbReference type="InterPro" id="IPR049245">
    <property type="entry name" value="DUF6880"/>
</dbReference>
<dbReference type="Pfam" id="PF21810">
    <property type="entry name" value="DUF6880"/>
    <property type="match status" value="1"/>
</dbReference>
<dbReference type="AlphaFoldDB" id="W9GH56"/>